<dbReference type="KEGG" id="rru:Rru_A1628"/>
<dbReference type="STRING" id="269796.Rru_A1628"/>
<evidence type="ECO:0000313" key="3">
    <source>
        <dbReference type="Proteomes" id="UP000001929"/>
    </source>
</evidence>
<dbReference type="eggNOG" id="ENOG5032Y6T">
    <property type="taxonomic scope" value="Bacteria"/>
</dbReference>
<proteinExistence type="predicted"/>
<sequence>MIKARRLGPLPPQGLFPLLALCGALVAGLAACQPTVKIEAPDKPIRIDLNVTIEQNVRIRLEREVEDLHQQNPGVF</sequence>
<dbReference type="AlphaFoldDB" id="Q2RTW7"/>
<keyword evidence="3" id="KW-1185">Reference proteome</keyword>
<evidence type="ECO:0008006" key="4">
    <source>
        <dbReference type="Google" id="ProtNLM"/>
    </source>
</evidence>
<organism evidence="2 3">
    <name type="scientific">Rhodospirillum rubrum (strain ATCC 11170 / ATH 1.1.1 / DSM 467 / LMG 4362 / NCIMB 8255 / S1)</name>
    <dbReference type="NCBI Taxonomy" id="269796"/>
    <lineage>
        <taxon>Bacteria</taxon>
        <taxon>Pseudomonadati</taxon>
        <taxon>Pseudomonadota</taxon>
        <taxon>Alphaproteobacteria</taxon>
        <taxon>Rhodospirillales</taxon>
        <taxon>Rhodospirillaceae</taxon>
        <taxon>Rhodospirillum</taxon>
    </lineage>
</organism>
<dbReference type="PROSITE" id="PS51257">
    <property type="entry name" value="PROKAR_LIPOPROTEIN"/>
    <property type="match status" value="1"/>
</dbReference>
<dbReference type="HOGENOM" id="CLU_183514_3_0_5"/>
<keyword evidence="1" id="KW-0732">Signal</keyword>
<dbReference type="EnsemblBacteria" id="ABC22428">
    <property type="protein sequence ID" value="ABC22428"/>
    <property type="gene ID" value="Rru_A1628"/>
</dbReference>
<evidence type="ECO:0000256" key="1">
    <source>
        <dbReference type="SAM" id="SignalP"/>
    </source>
</evidence>
<dbReference type="PATRIC" id="fig|269796.9.peg.1705"/>
<evidence type="ECO:0000313" key="2">
    <source>
        <dbReference type="EMBL" id="ABC22428.1"/>
    </source>
</evidence>
<dbReference type="Pfam" id="PF13617">
    <property type="entry name" value="Lipoprotein_19"/>
    <property type="match status" value="1"/>
</dbReference>
<feature type="signal peptide" evidence="1">
    <location>
        <begin position="1"/>
        <end position="32"/>
    </location>
</feature>
<dbReference type="Proteomes" id="UP000001929">
    <property type="component" value="Chromosome"/>
</dbReference>
<dbReference type="RefSeq" id="WP_011389318.1">
    <property type="nucleotide sequence ID" value="NC_007643.1"/>
</dbReference>
<feature type="chain" id="PRO_5004214821" description="Lipoprotein" evidence="1">
    <location>
        <begin position="33"/>
        <end position="76"/>
    </location>
</feature>
<protein>
    <recommendedName>
        <fullName evidence="4">Lipoprotein</fullName>
    </recommendedName>
</protein>
<reference evidence="2 3" key="1">
    <citation type="journal article" date="2011" name="Stand. Genomic Sci.">
        <title>Complete genome sequence of Rhodospirillum rubrum type strain (S1).</title>
        <authorList>
            <person name="Munk A.C."/>
            <person name="Copeland A."/>
            <person name="Lucas S."/>
            <person name="Lapidus A."/>
            <person name="Del Rio T.G."/>
            <person name="Barry K."/>
            <person name="Detter J.C."/>
            <person name="Hammon N."/>
            <person name="Israni S."/>
            <person name="Pitluck S."/>
            <person name="Brettin T."/>
            <person name="Bruce D."/>
            <person name="Han C."/>
            <person name="Tapia R."/>
            <person name="Gilna P."/>
            <person name="Schmutz J."/>
            <person name="Larimer F."/>
            <person name="Land M."/>
            <person name="Kyrpides N.C."/>
            <person name="Mavromatis K."/>
            <person name="Richardson P."/>
            <person name="Rohde M."/>
            <person name="Goker M."/>
            <person name="Klenk H.P."/>
            <person name="Zhang Y."/>
            <person name="Roberts G.P."/>
            <person name="Reslewic S."/>
            <person name="Schwartz D.C."/>
        </authorList>
    </citation>
    <scope>NUCLEOTIDE SEQUENCE [LARGE SCALE GENOMIC DNA]</scope>
    <source>
        <strain evidence="3">ATCC 11170 / ATH 1.1.1 / DSM 467 / LMG 4362 / NCIMB 8255 / S1</strain>
    </source>
</reference>
<gene>
    <name evidence="2" type="ordered locus">Rru_A1628</name>
</gene>
<accession>Q2RTW7</accession>
<name>Q2RTW7_RHORT</name>
<dbReference type="InterPro" id="IPR025985">
    <property type="entry name" value="YnbE"/>
</dbReference>
<dbReference type="EMBL" id="CP000230">
    <property type="protein sequence ID" value="ABC22428.1"/>
    <property type="molecule type" value="Genomic_DNA"/>
</dbReference>